<proteinExistence type="predicted"/>
<accession>A0A2M4C691</accession>
<dbReference type="AlphaFoldDB" id="A0A2M4C691"/>
<reference evidence="1" key="1">
    <citation type="submission" date="2018-01" db="EMBL/GenBank/DDBJ databases">
        <title>An insight into the sialome of Amazonian anophelines.</title>
        <authorList>
            <person name="Ribeiro J.M."/>
            <person name="Scarpassa V."/>
            <person name="Calvo E."/>
        </authorList>
    </citation>
    <scope>NUCLEOTIDE SEQUENCE</scope>
    <source>
        <tissue evidence="1">Salivary glands</tissue>
    </source>
</reference>
<sequence>MHSVLLHSVGLMKQPFIVTFISLVKLFVVQTAKHPDGRSCSDSSQMSIPSLHSPSLHWYDTHRICGSAIRARLNDPWMIISNDQQNMTCSSPRILKSLKCDPERLRTEALVCMLTLVWACERAYLRTFVRACVRACVRTRVYVCVVVVTVILCGF</sequence>
<name>A0A2M4C691_9DIPT</name>
<dbReference type="EMBL" id="GGFJ01011692">
    <property type="protein sequence ID" value="MBW60833.1"/>
    <property type="molecule type" value="Transcribed_RNA"/>
</dbReference>
<evidence type="ECO:0000313" key="1">
    <source>
        <dbReference type="EMBL" id="MBW60833.1"/>
    </source>
</evidence>
<organism evidence="1">
    <name type="scientific">Anopheles marajoara</name>
    <dbReference type="NCBI Taxonomy" id="58244"/>
    <lineage>
        <taxon>Eukaryota</taxon>
        <taxon>Metazoa</taxon>
        <taxon>Ecdysozoa</taxon>
        <taxon>Arthropoda</taxon>
        <taxon>Hexapoda</taxon>
        <taxon>Insecta</taxon>
        <taxon>Pterygota</taxon>
        <taxon>Neoptera</taxon>
        <taxon>Endopterygota</taxon>
        <taxon>Diptera</taxon>
        <taxon>Nematocera</taxon>
        <taxon>Culicoidea</taxon>
        <taxon>Culicidae</taxon>
        <taxon>Anophelinae</taxon>
        <taxon>Anopheles</taxon>
    </lineage>
</organism>
<protein>
    <submittedName>
        <fullName evidence="1">Putative secreted protein</fullName>
    </submittedName>
</protein>